<dbReference type="EMBL" id="CM040983">
    <property type="protein sequence ID" value="MCJ8735733.1"/>
    <property type="molecule type" value="Genomic_DNA"/>
</dbReference>
<evidence type="ECO:0000313" key="1">
    <source>
        <dbReference type="EMBL" id="MCJ8735733.1"/>
    </source>
</evidence>
<gene>
    <name evidence="1" type="ORF">PDJAM_G00250880</name>
</gene>
<keyword evidence="2" id="KW-1185">Reference proteome</keyword>
<comment type="caution">
    <text evidence="1">The sequence shown here is derived from an EMBL/GenBank/DDBJ whole genome shotgun (WGS) entry which is preliminary data.</text>
</comment>
<organism evidence="1 2">
    <name type="scientific">Pangasius djambal</name>
    <dbReference type="NCBI Taxonomy" id="1691987"/>
    <lineage>
        <taxon>Eukaryota</taxon>
        <taxon>Metazoa</taxon>
        <taxon>Chordata</taxon>
        <taxon>Craniata</taxon>
        <taxon>Vertebrata</taxon>
        <taxon>Euteleostomi</taxon>
        <taxon>Actinopterygii</taxon>
        <taxon>Neopterygii</taxon>
        <taxon>Teleostei</taxon>
        <taxon>Ostariophysi</taxon>
        <taxon>Siluriformes</taxon>
        <taxon>Pangasiidae</taxon>
        <taxon>Pangasius</taxon>
    </lineage>
</organism>
<evidence type="ECO:0000313" key="2">
    <source>
        <dbReference type="Proteomes" id="UP000830395"/>
    </source>
</evidence>
<proteinExistence type="predicted"/>
<protein>
    <submittedName>
        <fullName evidence="1">Uncharacterized protein</fullName>
    </submittedName>
</protein>
<dbReference type="Proteomes" id="UP000830395">
    <property type="component" value="Chromosome 9"/>
</dbReference>
<name>A0ACC5YIX7_9TELE</name>
<accession>A0ACC5YIX7</accession>
<reference evidence="1" key="1">
    <citation type="submission" date="2020-02" db="EMBL/GenBank/DDBJ databases">
        <title>Genome sequencing of the panga catfish, Pangasius djambal.</title>
        <authorList>
            <person name="Wen M."/>
            <person name="Zahm M."/>
            <person name="Roques C."/>
            <person name="Cabau C."/>
            <person name="Klopp C."/>
            <person name="Donnadieu C."/>
            <person name="Jouanno E."/>
            <person name="Avarre J.-C."/>
            <person name="Campet M."/>
            <person name="Ha T."/>
            <person name="Dugue R."/>
            <person name="Lampietro C."/>
            <person name="Louis A."/>
            <person name="Herpin A."/>
            <person name="Echchiki A."/>
            <person name="Berthelot C."/>
            <person name="Parey E."/>
            <person name="Roest-Crollius H."/>
            <person name="Braasch I."/>
            <person name="Postlethwait J.H."/>
            <person name="Bobe J."/>
            <person name="Montfort J."/>
            <person name="Bouchez O."/>
            <person name="Begum T."/>
            <person name="Schartl M."/>
            <person name="Gustiano R."/>
            <person name="Guiguen Y."/>
        </authorList>
    </citation>
    <scope>NUCLEOTIDE SEQUENCE</scope>
    <source>
        <strain evidence="1">Pdj_M5554</strain>
    </source>
</reference>
<sequence length="71" mass="7856">MRNNFSRVSLYLSLPLSVRGKEEVGISIFRARRKILTAIIGLLMAGDFGVSTQQKHGVLKSPETLLCTIHS</sequence>